<evidence type="ECO:0000256" key="3">
    <source>
        <dbReference type="ARBA" id="ARBA00023136"/>
    </source>
</evidence>
<keyword evidence="2 4" id="KW-0812">Transmembrane</keyword>
<dbReference type="SUPFAM" id="SSF103506">
    <property type="entry name" value="Mitochondrial carrier"/>
    <property type="match status" value="1"/>
</dbReference>
<keyword evidence="3 4" id="KW-0472">Membrane</keyword>
<proteinExistence type="predicted"/>
<evidence type="ECO:0000256" key="2">
    <source>
        <dbReference type="ARBA" id="ARBA00022692"/>
    </source>
</evidence>
<dbReference type="InterPro" id="IPR018108">
    <property type="entry name" value="MCP_transmembrane"/>
</dbReference>
<dbReference type="PROSITE" id="PS50920">
    <property type="entry name" value="SOLCAR"/>
    <property type="match status" value="1"/>
</dbReference>
<comment type="subcellular location">
    <subcellularLocation>
        <location evidence="1">Membrane</location>
        <topology evidence="1">Multi-pass membrane protein</topology>
    </subcellularLocation>
</comment>
<dbReference type="RefSeq" id="WP_058462422.1">
    <property type="nucleotide sequence ID" value="NZ_CAAAHS010000017.1"/>
</dbReference>
<dbReference type="InterPro" id="IPR023395">
    <property type="entry name" value="MCP_dom_sf"/>
</dbReference>
<dbReference type="PATRIC" id="fig|45056.6.peg.1381"/>
<dbReference type="Proteomes" id="UP000281170">
    <property type="component" value="Plasmid 24"/>
</dbReference>
<reference evidence="5 7" key="1">
    <citation type="submission" date="2015-11" db="EMBL/GenBank/DDBJ databases">
        <title>Identification of large and diverse effector repertoires of 38 Legionella species.</title>
        <authorList>
            <person name="Burstein D."/>
            <person name="Amaro F."/>
            <person name="Zusman T."/>
            <person name="Lifshitz Z."/>
            <person name="Cohen O."/>
            <person name="Gilbert J.A."/>
            <person name="Pupko T."/>
            <person name="Shuman H.A."/>
            <person name="Segal G."/>
        </authorList>
    </citation>
    <scope>NUCLEOTIDE SEQUENCE [LARGE SCALE GENOMIC DNA]</scope>
    <source>
        <strain evidence="5 7">1762-AUS-E</strain>
    </source>
</reference>
<name>A0A0W0R2I5_9GAMM</name>
<sequence>MRDQSEQSKQITPFWVRAAEWVKGPLLGGSVIMLVTPLLKWTNYVYKGERMPRGHYFSGAAAYGVSAVPGYAATFLFKGLLKRKQEDTSGSYELITSFVAGGISGLVCTPFEAVAQNKQLAKVLSTAQTVQQMHKFNGYGSFFQGGGSAMLREGMWSTVYMTAIPMVSSILQKRGAEKKYADMMAMLFVAGTYGFVSSPLNQLRFRKQDNLIVASVPKSYLQHIKDIFNQEPNASVMKRVATFFKAGVPRFITTTVAAGLIVTGSEYYDKGLEYIKPNEPV</sequence>
<feature type="transmembrane region" description="Helical" evidence="4">
    <location>
        <begin position="21"/>
        <end position="40"/>
    </location>
</feature>
<protein>
    <submittedName>
        <fullName evidence="6">Mitochondrial carrier protein</fullName>
    </submittedName>
</protein>
<evidence type="ECO:0000256" key="4">
    <source>
        <dbReference type="SAM" id="Phobius"/>
    </source>
</evidence>
<dbReference type="Pfam" id="PF00153">
    <property type="entry name" value="Mito_carr"/>
    <property type="match status" value="1"/>
</dbReference>
<reference evidence="6 8" key="2">
    <citation type="submission" date="2018-12" db="EMBL/GenBank/DDBJ databases">
        <authorList>
            <consortium name="Pathogen Informatics"/>
        </authorList>
    </citation>
    <scope>NUCLEOTIDE SEQUENCE [LARGE SCALE GENOMIC DNA]</scope>
    <source>
        <strain evidence="6 8">NCTC12735</strain>
        <plasmid evidence="8">24</plasmid>
    </source>
</reference>
<gene>
    <name evidence="5" type="ORF">Lade_1335</name>
    <name evidence="6" type="ORF">NCTC12735_01682</name>
</gene>
<keyword evidence="4" id="KW-1133">Transmembrane helix</keyword>
<dbReference type="KEGG" id="ladl:NCTC12735_01682"/>
<dbReference type="Proteomes" id="UP000054859">
    <property type="component" value="Unassembled WGS sequence"/>
</dbReference>
<keyword evidence="7" id="KW-1185">Reference proteome</keyword>
<feature type="transmembrane region" description="Helical" evidence="4">
    <location>
        <begin position="60"/>
        <end position="81"/>
    </location>
</feature>
<dbReference type="Gene3D" id="1.50.40.10">
    <property type="entry name" value="Mitochondrial carrier domain"/>
    <property type="match status" value="1"/>
</dbReference>
<dbReference type="OrthoDB" id="5633893at2"/>
<dbReference type="EMBL" id="LR134433">
    <property type="protein sequence ID" value="VEH86036.1"/>
    <property type="molecule type" value="Genomic_DNA"/>
</dbReference>
<evidence type="ECO:0000313" key="8">
    <source>
        <dbReference type="Proteomes" id="UP000281170"/>
    </source>
</evidence>
<evidence type="ECO:0000313" key="7">
    <source>
        <dbReference type="Proteomes" id="UP000054859"/>
    </source>
</evidence>
<dbReference type="GO" id="GO:0016020">
    <property type="term" value="C:membrane"/>
    <property type="evidence" value="ECO:0007669"/>
    <property type="project" value="UniProtKB-SubCell"/>
</dbReference>
<evidence type="ECO:0000256" key="1">
    <source>
        <dbReference type="ARBA" id="ARBA00004141"/>
    </source>
</evidence>
<geneLocation type="plasmid" evidence="6 8">
    <name>24</name>
</geneLocation>
<accession>A0A0W0R2I5</accession>
<dbReference type="AlphaFoldDB" id="A0A0W0R2I5"/>
<organism evidence="5 7">
    <name type="scientific">Legionella adelaidensis</name>
    <dbReference type="NCBI Taxonomy" id="45056"/>
    <lineage>
        <taxon>Bacteria</taxon>
        <taxon>Pseudomonadati</taxon>
        <taxon>Pseudomonadota</taxon>
        <taxon>Gammaproteobacteria</taxon>
        <taxon>Legionellales</taxon>
        <taxon>Legionellaceae</taxon>
        <taxon>Legionella</taxon>
    </lineage>
</organism>
<evidence type="ECO:0000313" key="6">
    <source>
        <dbReference type="EMBL" id="VEH86036.1"/>
    </source>
</evidence>
<dbReference type="EMBL" id="LNKA01000002">
    <property type="protein sequence ID" value="KTC65313.1"/>
    <property type="molecule type" value="Genomic_DNA"/>
</dbReference>
<evidence type="ECO:0000313" key="5">
    <source>
        <dbReference type="EMBL" id="KTC65313.1"/>
    </source>
</evidence>
<keyword evidence="6" id="KW-0614">Plasmid</keyword>